<protein>
    <submittedName>
        <fullName evidence="1">Uncharacterized protein</fullName>
    </submittedName>
</protein>
<comment type="caution">
    <text evidence="1">The sequence shown here is derived from an EMBL/GenBank/DDBJ whole genome shotgun (WGS) entry which is preliminary data.</text>
</comment>
<sequence length="563" mass="65380">MLARGSRLLHCGTTFVKQKSPCCCVRYFSAAVEQRDPDDLFNYTSGRWLYNEELRLAERRLPFNVEQLKRVAAQAIGRKEQDVFGIKKFAEGGFNRIFEISMHDGLQVLARLPYPFTLPKKYATASEVATMDFVRQHNVPAPKVFAYSATDKNDVGVEYIIMEKMQGLQAGDVWYTMTDDQRIKLIRELVTLEARLFSIPLPASGSLFYAKDLDPRMKRTEIGDGFCVGPDVQDRAWLDERSGLQINRGSCETSEEILCAGAERELLWAEKYAKPRYPLEPMYRESYNYEKVSPAEHIENLKNYLKIAKHLAPSQESYLNRHTLRHPDPQPNNILISESFTINGLIDWQHCLILPLFLQVKPAKHFQNYGDEESEKCIKPELQKDFDQLNSNEQDVAMELYRRRHTHYHYMSISEELNKDNVRICTHPMIVLKQKLFEHSSTPWEGTNVTLKIDLMTARQMWPFLLRESELATFGSSCPLNYEQAEIDKYLKLHEEQEESDRHMKEIQMGLGMAENGWVPLDMYEDAKERCKALKSVLLAAVEPGERAMIEKHWPFDNRDEDE</sequence>
<dbReference type="EMBL" id="JALBCA010000019">
    <property type="protein sequence ID" value="KAI2390181.1"/>
    <property type="molecule type" value="Genomic_DNA"/>
</dbReference>
<reference evidence="1" key="1">
    <citation type="journal article" date="2022" name="bioRxiv">
        <title>Population genetic analysis of Ophidiomyces ophidiicola, the causative agent of snake fungal disease, indicates recent introductions to the USA.</title>
        <authorList>
            <person name="Ladner J.T."/>
            <person name="Palmer J.M."/>
            <person name="Ettinger C.L."/>
            <person name="Stajich J.E."/>
            <person name="Farrell T.M."/>
            <person name="Glorioso B.M."/>
            <person name="Lawson B."/>
            <person name="Price S.J."/>
            <person name="Stengle A.G."/>
            <person name="Grear D.A."/>
            <person name="Lorch J.M."/>
        </authorList>
    </citation>
    <scope>NUCLEOTIDE SEQUENCE</scope>
    <source>
        <strain evidence="1">NWHC 24266-5</strain>
    </source>
</reference>
<proteinExistence type="predicted"/>
<gene>
    <name evidence="1" type="ORF">LOY88_001781</name>
</gene>
<evidence type="ECO:0000313" key="1">
    <source>
        <dbReference type="EMBL" id="KAI2390181.1"/>
    </source>
</evidence>
<name>A0ACB8V1M6_9EURO</name>
<organism evidence="1">
    <name type="scientific">Ophidiomyces ophidiicola</name>
    <dbReference type="NCBI Taxonomy" id="1387563"/>
    <lineage>
        <taxon>Eukaryota</taxon>
        <taxon>Fungi</taxon>
        <taxon>Dikarya</taxon>
        <taxon>Ascomycota</taxon>
        <taxon>Pezizomycotina</taxon>
        <taxon>Eurotiomycetes</taxon>
        <taxon>Eurotiomycetidae</taxon>
        <taxon>Onygenales</taxon>
        <taxon>Onygenaceae</taxon>
        <taxon>Ophidiomyces</taxon>
    </lineage>
</organism>
<accession>A0ACB8V1M6</accession>